<protein>
    <recommendedName>
        <fullName evidence="1">3'-phosphate/5'-hydroxy nucleic acid ligase</fullName>
        <ecNumber evidence="1">6.5.1.8</ecNumber>
    </recommendedName>
</protein>
<keyword evidence="13" id="KW-1185">Reference proteome</keyword>
<evidence type="ECO:0000313" key="12">
    <source>
        <dbReference type="EMBL" id="GIG84389.1"/>
    </source>
</evidence>
<feature type="binding site" evidence="10">
    <location>
        <position position="294"/>
    </location>
    <ligand>
        <name>GMP</name>
        <dbReference type="ChEBI" id="CHEBI:58115"/>
    </ligand>
</feature>
<keyword evidence="3 11" id="KW-0479">Metal-binding</keyword>
<dbReference type="Gene3D" id="3.90.1860.10">
    <property type="entry name" value="tRNA-splicing ligase RtcB"/>
    <property type="match status" value="1"/>
</dbReference>
<evidence type="ECO:0000256" key="6">
    <source>
        <dbReference type="ARBA" id="ARBA00023134"/>
    </source>
</evidence>
<comment type="caution">
    <text evidence="12">The sequence shown here is derived from an EMBL/GenBank/DDBJ whole genome shotgun (WGS) entry which is preliminary data.</text>
</comment>
<dbReference type="InterPro" id="IPR036025">
    <property type="entry name" value="RtcB-like_sf"/>
</dbReference>
<gene>
    <name evidence="12" type="ORF">Pka01_75160</name>
</gene>
<feature type="binding site" evidence="10">
    <location>
        <begin position="255"/>
        <end position="256"/>
    </location>
    <ligand>
        <name>GMP</name>
        <dbReference type="ChEBI" id="CHEBI:58115"/>
    </ligand>
</feature>
<evidence type="ECO:0000256" key="2">
    <source>
        <dbReference type="ARBA" id="ARBA00022598"/>
    </source>
</evidence>
<dbReference type="InterPro" id="IPR052915">
    <property type="entry name" value="RtcB-like"/>
</dbReference>
<comment type="catalytic activity">
    <reaction evidence="8">
        <text>a 3'-end 3'-phospho-ribonucleotide-RNA + a 5'-end dephospho-ribonucleoside-RNA + GTP = a ribonucleotidyl-ribonucleotide-RNA + GMP + diphosphate</text>
        <dbReference type="Rhea" id="RHEA:68076"/>
        <dbReference type="Rhea" id="RHEA-COMP:10463"/>
        <dbReference type="Rhea" id="RHEA-COMP:13936"/>
        <dbReference type="Rhea" id="RHEA-COMP:17355"/>
        <dbReference type="ChEBI" id="CHEBI:33019"/>
        <dbReference type="ChEBI" id="CHEBI:37565"/>
        <dbReference type="ChEBI" id="CHEBI:58115"/>
        <dbReference type="ChEBI" id="CHEBI:83062"/>
        <dbReference type="ChEBI" id="CHEBI:138284"/>
        <dbReference type="ChEBI" id="CHEBI:173118"/>
        <dbReference type="EC" id="6.5.1.8"/>
    </reaction>
</comment>
<feature type="binding site" evidence="11">
    <location>
        <position position="255"/>
    </location>
    <ligand>
        <name>Mn(2+)</name>
        <dbReference type="ChEBI" id="CHEBI:29035"/>
        <label>2</label>
    </ligand>
</feature>
<feature type="binding site" evidence="11">
    <location>
        <position position="69"/>
    </location>
    <ligand>
        <name>Mn(2+)</name>
        <dbReference type="ChEBI" id="CHEBI:29035"/>
        <label>1</label>
    </ligand>
</feature>
<evidence type="ECO:0000313" key="13">
    <source>
        <dbReference type="Proteomes" id="UP000630097"/>
    </source>
</evidence>
<evidence type="ECO:0000256" key="4">
    <source>
        <dbReference type="ARBA" id="ARBA00022741"/>
    </source>
</evidence>
<evidence type="ECO:0000256" key="7">
    <source>
        <dbReference type="ARBA" id="ARBA00023211"/>
    </source>
</evidence>
<dbReference type="PANTHER" id="PTHR43749:SF2">
    <property type="entry name" value="RNA-SPLICING LIGASE RTCB"/>
    <property type="match status" value="1"/>
</dbReference>
<dbReference type="PANTHER" id="PTHR43749">
    <property type="entry name" value="RNA-SPLICING LIGASE RTCB"/>
    <property type="match status" value="1"/>
</dbReference>
<proteinExistence type="predicted"/>
<dbReference type="GO" id="GO:0006396">
    <property type="term" value="P:RNA processing"/>
    <property type="evidence" value="ECO:0007669"/>
    <property type="project" value="InterPro"/>
</dbReference>
<evidence type="ECO:0000256" key="10">
    <source>
        <dbReference type="PIRSR" id="PIRSR601233-2"/>
    </source>
</evidence>
<keyword evidence="2 12" id="KW-0436">Ligase</keyword>
<dbReference type="Pfam" id="PF01139">
    <property type="entry name" value="RtcB"/>
    <property type="match status" value="1"/>
</dbReference>
<accession>A0A8J3VCD3</accession>
<feature type="active site" description="GMP-histidine intermediate" evidence="9">
    <location>
        <position position="311"/>
    </location>
</feature>
<dbReference type="AlphaFoldDB" id="A0A8J3VCD3"/>
<feature type="binding site" evidence="10">
    <location>
        <begin position="287"/>
        <end position="290"/>
    </location>
    <ligand>
        <name>GMP</name>
        <dbReference type="ChEBI" id="CHEBI:58115"/>
    </ligand>
</feature>
<dbReference type="InterPro" id="IPR001233">
    <property type="entry name" value="RtcB"/>
</dbReference>
<evidence type="ECO:0000256" key="5">
    <source>
        <dbReference type="ARBA" id="ARBA00022800"/>
    </source>
</evidence>
<keyword evidence="4 10" id="KW-0547">Nucleotide-binding</keyword>
<dbReference type="Proteomes" id="UP000630097">
    <property type="component" value="Unassembled WGS sequence"/>
</dbReference>
<dbReference type="SUPFAM" id="SSF103365">
    <property type="entry name" value="Hypothetical protein PH1602"/>
    <property type="match status" value="1"/>
</dbReference>
<feature type="binding site" evidence="11">
    <location>
        <position position="148"/>
    </location>
    <ligand>
        <name>Mn(2+)</name>
        <dbReference type="ChEBI" id="CHEBI:29035"/>
        <label>1</label>
    </ligand>
</feature>
<dbReference type="GO" id="GO:0006281">
    <property type="term" value="P:DNA repair"/>
    <property type="evidence" value="ECO:0007669"/>
    <property type="project" value="TreeGrafter"/>
</dbReference>
<evidence type="ECO:0000256" key="3">
    <source>
        <dbReference type="ARBA" id="ARBA00022723"/>
    </source>
</evidence>
<organism evidence="12 13">
    <name type="scientific">Planotetraspora kaengkrachanensis</name>
    <dbReference type="NCBI Taxonomy" id="575193"/>
    <lineage>
        <taxon>Bacteria</taxon>
        <taxon>Bacillati</taxon>
        <taxon>Actinomycetota</taxon>
        <taxon>Actinomycetes</taxon>
        <taxon>Streptosporangiales</taxon>
        <taxon>Streptosporangiaceae</taxon>
        <taxon>Planotetraspora</taxon>
    </lineage>
</organism>
<dbReference type="GO" id="GO:0003909">
    <property type="term" value="F:DNA ligase activity"/>
    <property type="evidence" value="ECO:0007669"/>
    <property type="project" value="TreeGrafter"/>
</dbReference>
<keyword evidence="5" id="KW-0692">RNA repair</keyword>
<sequence>MPSEVAPNLLSWASEIDDGAIQQAARTARLPFVSGHVALMPDAHVGIGATVGSVIPTEGAIIPAAVGVDIGCGMIATETTLTAADLPETLDALMPLVERRIPAGVGKGHEDRSVDRALGELGRPHSDLTPKQDKTVSVQFGTLGSGNHFVEVCLDERDRVWTVLHSGSRGIGNQLATRHIADAKKSMKRQAIGLEDPDLAYFVQNTPEFTAYIEDMLWSQRYAMASRARMDTVLSNALFQVTGKGARVRTINCHHNFTQQEEHDGKRLWITRKGAIKADTGDEGVIPGSMGTQSYIVRGRGSAASYNSCSHGAGRRMSRGRAKRELTATSLTEAMRGRTWNAGRAAALVDEHPEAYKPIDRVMADQKDLVEIRHTLHQVFNYKG</sequence>
<reference evidence="12 13" key="1">
    <citation type="submission" date="2021-01" db="EMBL/GenBank/DDBJ databases">
        <title>Whole genome shotgun sequence of Planotetraspora kaengkrachanensis NBRC 104272.</title>
        <authorList>
            <person name="Komaki H."/>
            <person name="Tamura T."/>
        </authorList>
    </citation>
    <scope>NUCLEOTIDE SEQUENCE [LARGE SCALE GENOMIC DNA]</scope>
    <source>
        <strain evidence="12 13">NBRC 104272</strain>
    </source>
</reference>
<feature type="binding site" evidence="11">
    <location>
        <position position="165"/>
    </location>
    <ligand>
        <name>Mn(2+)</name>
        <dbReference type="ChEBI" id="CHEBI:29035"/>
        <label>2</label>
    </ligand>
</feature>
<keyword evidence="7 11" id="KW-0464">Manganese</keyword>
<dbReference type="EC" id="6.5.1.8" evidence="1"/>
<evidence type="ECO:0000256" key="11">
    <source>
        <dbReference type="PIRSR" id="PIRSR601233-3"/>
    </source>
</evidence>
<dbReference type="RefSeq" id="WP_203887660.1">
    <property type="nucleotide sequence ID" value="NZ_BAABHH010000034.1"/>
</dbReference>
<dbReference type="GO" id="GO:0030145">
    <property type="term" value="F:manganese ion binding"/>
    <property type="evidence" value="ECO:0007669"/>
    <property type="project" value="TreeGrafter"/>
</dbReference>
<feature type="binding site" evidence="10">
    <location>
        <position position="383"/>
    </location>
    <ligand>
        <name>GMP</name>
        <dbReference type="ChEBI" id="CHEBI:58115"/>
    </ligand>
</feature>
<name>A0A8J3VCD3_9ACTN</name>
<dbReference type="GO" id="GO:0042245">
    <property type="term" value="P:RNA repair"/>
    <property type="evidence" value="ECO:0007669"/>
    <property type="project" value="UniProtKB-KW"/>
</dbReference>
<evidence type="ECO:0000256" key="1">
    <source>
        <dbReference type="ARBA" id="ARBA00012726"/>
    </source>
</evidence>
<dbReference type="GO" id="GO:0005525">
    <property type="term" value="F:GTP binding"/>
    <property type="evidence" value="ECO:0007669"/>
    <property type="project" value="UniProtKB-KW"/>
</dbReference>
<evidence type="ECO:0000256" key="8">
    <source>
        <dbReference type="ARBA" id="ARBA00047746"/>
    </source>
</evidence>
<feature type="binding site" evidence="10">
    <location>
        <begin position="147"/>
        <end position="151"/>
    </location>
    <ligand>
        <name>GMP</name>
        <dbReference type="ChEBI" id="CHEBI:58115"/>
    </ligand>
</feature>
<dbReference type="EMBL" id="BONV01000050">
    <property type="protein sequence ID" value="GIG84389.1"/>
    <property type="molecule type" value="Genomic_DNA"/>
</dbReference>
<evidence type="ECO:0000256" key="9">
    <source>
        <dbReference type="PIRSR" id="PIRSR601233-1"/>
    </source>
</evidence>
<keyword evidence="6 10" id="KW-0342">GTP-binding</keyword>
<comment type="cofactor">
    <cofactor evidence="11">
        <name>Mn(2+)</name>
        <dbReference type="ChEBI" id="CHEBI:29035"/>
    </cofactor>
    <text evidence="11">Binds 2 manganese ions per subunit.</text>
</comment>
<feature type="binding site" evidence="10">
    <location>
        <begin position="311"/>
        <end position="314"/>
    </location>
    <ligand>
        <name>GMP</name>
        <dbReference type="ChEBI" id="CHEBI:58115"/>
    </ligand>
</feature>
<dbReference type="GO" id="GO:0170057">
    <property type="term" value="F:RNA ligase (GTP) activity"/>
    <property type="evidence" value="ECO:0007669"/>
    <property type="project" value="UniProtKB-EC"/>
</dbReference>